<dbReference type="CDD" id="cd02966">
    <property type="entry name" value="TlpA_like_family"/>
    <property type="match status" value="1"/>
</dbReference>
<evidence type="ECO:0000256" key="1">
    <source>
        <dbReference type="SAM" id="SignalP"/>
    </source>
</evidence>
<dbReference type="InterPro" id="IPR013766">
    <property type="entry name" value="Thioredoxin_domain"/>
</dbReference>
<evidence type="ECO:0000313" key="4">
    <source>
        <dbReference type="Proteomes" id="UP001226434"/>
    </source>
</evidence>
<protein>
    <submittedName>
        <fullName evidence="3">DUF5106 domain-containing protein</fullName>
    </submittedName>
</protein>
<feature type="chain" id="PRO_5047216908" evidence="1">
    <location>
        <begin position="21"/>
        <end position="479"/>
    </location>
</feature>
<dbReference type="Proteomes" id="UP001226434">
    <property type="component" value="Unassembled WGS sequence"/>
</dbReference>
<dbReference type="RefSeq" id="WP_282333110.1">
    <property type="nucleotide sequence ID" value="NZ_JASBRG010000002.1"/>
</dbReference>
<dbReference type="PROSITE" id="PS51352">
    <property type="entry name" value="THIOREDOXIN_2"/>
    <property type="match status" value="1"/>
</dbReference>
<dbReference type="InterPro" id="IPR036249">
    <property type="entry name" value="Thioredoxin-like_sf"/>
</dbReference>
<feature type="signal peptide" evidence="1">
    <location>
        <begin position="1"/>
        <end position="20"/>
    </location>
</feature>
<reference evidence="3 4" key="1">
    <citation type="submission" date="2023-05" db="EMBL/GenBank/DDBJ databases">
        <title>Genome sequence of Pinibacter sp. MAH-24.</title>
        <authorList>
            <person name="Huq M.A."/>
        </authorList>
    </citation>
    <scope>NUCLEOTIDE SEQUENCE [LARGE SCALE GENOMIC DNA]</scope>
    <source>
        <strain evidence="3 4">MAH-24</strain>
    </source>
</reference>
<keyword evidence="4" id="KW-1185">Reference proteome</keyword>
<dbReference type="EMBL" id="JASBRG010000002">
    <property type="protein sequence ID" value="MDI3318997.1"/>
    <property type="molecule type" value="Genomic_DNA"/>
</dbReference>
<proteinExistence type="predicted"/>
<sequence length="479" mass="55184">MKAFSLFLLAACTLCVSSFAQNGYAINITLKPYKNEYVYLGYHYGKIKALADSVKLDANSKGVFKGKEKLQGGIYFIVSPSKQILFELLIDKQQTFSISADSSAVDKAVFTNSPDNTLFQTYSQTLNKIGSEMNTLRTNLSKATSKTDSARIQDEWQKANNRMQAYRNDLEAKNPNSFLAALLKAMKEPKVPEASKMPGGKYDSLYVYNYYKAHYWDGVSFADERLIRTPEQIFEGKLNKYYENLVPPVSDSIIKEVDKMLDASSVNKEMFKYLLTHFIQDYINPKYMGLDAVYVHLFEKYINNNPKVDWFTDKYQKYMSDRAYSLMANLIGLPAQDLLMTDTSGKVQTLYEVKADYVVICFWDPTCSHCKEMVPKLDSMYQNKWKKEGVKIWGVMVDGGKAAWLNYIHENSLKDWIHVYETDEQKDEVSKAGKPSYKQLYDVFQTPVLYLLDKDKRIIAKKLTYDQVEEVLQLKLKQK</sequence>
<organism evidence="3 4">
    <name type="scientific">Pinibacter soli</name>
    <dbReference type="NCBI Taxonomy" id="3044211"/>
    <lineage>
        <taxon>Bacteria</taxon>
        <taxon>Pseudomonadati</taxon>
        <taxon>Bacteroidota</taxon>
        <taxon>Chitinophagia</taxon>
        <taxon>Chitinophagales</taxon>
        <taxon>Chitinophagaceae</taxon>
        <taxon>Pinibacter</taxon>
    </lineage>
</organism>
<gene>
    <name evidence="3" type="ORF">QJ048_04395</name>
</gene>
<dbReference type="Pfam" id="PF13905">
    <property type="entry name" value="Thioredoxin_8"/>
    <property type="match status" value="1"/>
</dbReference>
<dbReference type="Pfam" id="PF17127">
    <property type="entry name" value="DUF5106"/>
    <property type="match status" value="1"/>
</dbReference>
<feature type="domain" description="Thioredoxin" evidence="2">
    <location>
        <begin position="329"/>
        <end position="477"/>
    </location>
</feature>
<evidence type="ECO:0000259" key="2">
    <source>
        <dbReference type="PROSITE" id="PS51352"/>
    </source>
</evidence>
<dbReference type="Gene3D" id="3.40.30.10">
    <property type="entry name" value="Glutaredoxin"/>
    <property type="match status" value="1"/>
</dbReference>
<dbReference type="InterPro" id="IPR033395">
    <property type="entry name" value="DUF5106"/>
</dbReference>
<dbReference type="SUPFAM" id="SSF52833">
    <property type="entry name" value="Thioredoxin-like"/>
    <property type="match status" value="1"/>
</dbReference>
<keyword evidence="1" id="KW-0732">Signal</keyword>
<dbReference type="InterPro" id="IPR012336">
    <property type="entry name" value="Thioredoxin-like_fold"/>
</dbReference>
<accession>A0ABT6R8V9</accession>
<comment type="caution">
    <text evidence="3">The sequence shown here is derived from an EMBL/GenBank/DDBJ whole genome shotgun (WGS) entry which is preliminary data.</text>
</comment>
<evidence type="ECO:0000313" key="3">
    <source>
        <dbReference type="EMBL" id="MDI3318997.1"/>
    </source>
</evidence>
<name>A0ABT6R8V9_9BACT</name>